<gene>
    <name evidence="2" type="ORF">C2845_PM10G05250</name>
</gene>
<comment type="caution">
    <text evidence="2">The sequence shown here is derived from an EMBL/GenBank/DDBJ whole genome shotgun (WGS) entry which is preliminary data.</text>
</comment>
<protein>
    <recommendedName>
        <fullName evidence="1">At1g61320/AtMIF1 LRR domain-containing protein</fullName>
    </recommendedName>
</protein>
<proteinExistence type="predicted"/>
<evidence type="ECO:0000313" key="3">
    <source>
        <dbReference type="Proteomes" id="UP000275267"/>
    </source>
</evidence>
<dbReference type="EMBL" id="PQIB02000018">
    <property type="protein sequence ID" value="RLM54496.1"/>
    <property type="molecule type" value="Genomic_DNA"/>
</dbReference>
<name>A0A3L6PDL7_PANMI</name>
<dbReference type="PANTHER" id="PTHR34145:SF57">
    <property type="entry name" value="F-BOX DOMAIN-CONTAINING PROTEIN"/>
    <property type="match status" value="1"/>
</dbReference>
<dbReference type="InterPro" id="IPR055357">
    <property type="entry name" value="LRR_At1g61320_AtMIF1"/>
</dbReference>
<feature type="domain" description="At1g61320/AtMIF1 LRR" evidence="1">
    <location>
        <begin position="173"/>
        <end position="255"/>
    </location>
</feature>
<sequence>MAVTLGTVGAAEGSHDDVDSDHWSALKGVGCVLGRLAGALAPAGGVFGTVGNSRRSAFSNLSGIAEIINDDVGGPAGLQCEHVGPIKVNQNFVVCPEDVLRRVFSKLQLNEVVRTSVLSSNSRHMWTVSSKLSLDCVAICGGHRYFCSKQKYTQKFIDGVNAVLRQLHGKVFEDLEDRYMFPIELFDSASISRIGHIQLSCVSFRPPFPFRGFPNLRKLDLDLFDASEMDLDEMLSGCSNLEWLSFNRCDVNDELKKISRLLYTMEGGYLLTLVKLSNLKQQNFAYMVSGITFEYVLTEVPDFLRGVQNFTFQTSYLPLEKPLLLENIGSFPQLRFLGLTLLVRYRDSDNILSLASFLRAAPLIEELEMHFDVHFHGVGWGTFRSLPPCPYNYLRKVQFTGFNGIKGQLEFLLHIVENAPALKVLTIDQRRGWVFVTISNLHLRGGVVGAVAIARFDADGELPRVLGNLLAWTAFQGKAINVGVIMSATNSLANLVWTCGIRNLKLPVSHKLEKKHGKKIQREKRTTVLLYVMAYQEGRIQTFSVCWDRQNC</sequence>
<accession>A0A3L6PDL7</accession>
<dbReference type="STRING" id="4540.A0A3L6PDL7"/>
<dbReference type="AlphaFoldDB" id="A0A3L6PDL7"/>
<keyword evidence="3" id="KW-1185">Reference proteome</keyword>
<organism evidence="2 3">
    <name type="scientific">Panicum miliaceum</name>
    <name type="common">Proso millet</name>
    <name type="synonym">Broomcorn millet</name>
    <dbReference type="NCBI Taxonomy" id="4540"/>
    <lineage>
        <taxon>Eukaryota</taxon>
        <taxon>Viridiplantae</taxon>
        <taxon>Streptophyta</taxon>
        <taxon>Embryophyta</taxon>
        <taxon>Tracheophyta</taxon>
        <taxon>Spermatophyta</taxon>
        <taxon>Magnoliopsida</taxon>
        <taxon>Liliopsida</taxon>
        <taxon>Poales</taxon>
        <taxon>Poaceae</taxon>
        <taxon>PACMAD clade</taxon>
        <taxon>Panicoideae</taxon>
        <taxon>Panicodae</taxon>
        <taxon>Paniceae</taxon>
        <taxon>Panicinae</taxon>
        <taxon>Panicum</taxon>
        <taxon>Panicum sect. Panicum</taxon>
    </lineage>
</organism>
<dbReference type="InterPro" id="IPR053772">
    <property type="entry name" value="At1g61320/At1g61330-like"/>
</dbReference>
<reference evidence="3" key="1">
    <citation type="journal article" date="2019" name="Nat. Commun.">
        <title>The genome of broomcorn millet.</title>
        <authorList>
            <person name="Zou C."/>
            <person name="Miki D."/>
            <person name="Li D."/>
            <person name="Tang Q."/>
            <person name="Xiao L."/>
            <person name="Rajput S."/>
            <person name="Deng P."/>
            <person name="Jia W."/>
            <person name="Huang R."/>
            <person name="Zhang M."/>
            <person name="Sun Y."/>
            <person name="Hu J."/>
            <person name="Fu X."/>
            <person name="Schnable P.S."/>
            <person name="Li F."/>
            <person name="Zhang H."/>
            <person name="Feng B."/>
            <person name="Zhu X."/>
            <person name="Liu R."/>
            <person name="Schnable J.C."/>
            <person name="Zhu J.-K."/>
            <person name="Zhang H."/>
        </authorList>
    </citation>
    <scope>NUCLEOTIDE SEQUENCE [LARGE SCALE GENOMIC DNA]</scope>
</reference>
<feature type="domain" description="At1g61320/AtMIF1 LRR" evidence="1">
    <location>
        <begin position="271"/>
        <end position="432"/>
    </location>
</feature>
<dbReference type="SUPFAM" id="SSF52047">
    <property type="entry name" value="RNI-like"/>
    <property type="match status" value="1"/>
</dbReference>
<dbReference type="InterPro" id="IPR032675">
    <property type="entry name" value="LRR_dom_sf"/>
</dbReference>
<evidence type="ECO:0000259" key="1">
    <source>
        <dbReference type="Pfam" id="PF23622"/>
    </source>
</evidence>
<dbReference type="Gene3D" id="3.80.10.10">
    <property type="entry name" value="Ribonuclease Inhibitor"/>
    <property type="match status" value="1"/>
</dbReference>
<dbReference type="Pfam" id="PF23622">
    <property type="entry name" value="LRR_At1g61320_AtMIF1"/>
    <property type="match status" value="2"/>
</dbReference>
<evidence type="ECO:0000313" key="2">
    <source>
        <dbReference type="EMBL" id="RLM54496.1"/>
    </source>
</evidence>
<dbReference type="Proteomes" id="UP000275267">
    <property type="component" value="Unassembled WGS sequence"/>
</dbReference>
<dbReference type="PANTHER" id="PTHR34145">
    <property type="entry name" value="OS02G0105600 PROTEIN"/>
    <property type="match status" value="1"/>
</dbReference>